<sequence length="1373" mass="150836">MANPRSSPLAAMSSPATSSTSSPVVPQRQSVRDLLAQLSDSDSDINRLARSKAPGLSSVQIGREGESSESDVLVGGGRLARRLAGEAAAPVAVKAVEKSTKKSPARISHLSESEDELVRSPAVGSPEHKDEAVFQPKRQLLLKRRKQQVEEPSQALEGRSRSLSPAESPSSNRSNKSPPNNAYVSPVTLSYNDVVEPASKPRFSALVEKARAQRLAREEVERAKKQARQAQESVSSPQVRRQRGSSPADDSEEDSDRSQVVAAKRLAKDARPTRKASKKALEEMNRETQRMNRNMQLAHQARTKKKFTKERFFASFNNILPSVVEASGPQQHTASSSTLSSDTEHGRRNGTPPTSPLPIPDHDKTTYARTDPNASVEAVMAANCQLDDLPSVEDILAARRTEDHESTLAAELHQKPVPTVANDTLSRARMVSSTPARNDSSSDSDLEVIADKASKRKYSAFENLPKKKLQEKPSHLALRSLANLKHERDAKSVMSKADMGPALLRAARKQAQEERQAKIEKLKAAGVVIVTAEEREKEEEELEDLVEKARQEDEEIRKREKEMAKKDGTFQKDILDEDSSDGDDDDFQDDHADDEGTDSDSEEDEVELEEEDDENAQEATDEVKYDLIDEAAEESADEAISERKSVTEPEFEGEKTARITTPIVNRTQRRKRIIDDEDDEEDNYAPVKAVQSPALPSAKKTPQSIIRSARKVIPGLQHSDDLSIGLTQAFAATMADSQMQEEDSTQGQDSIDILRDLPSPNISMMPGLTRFDSIDMISESVPGSQTQPLGLSFGFSQSQRVPDSPAVTTRYAASQAPFDLTQDTGYKFSPFAGNRFAETPKRDPHSTEETTHLDQIQESPIVQRKGRLQRGRQSSEGAENVTMSEAKSAFRIMNKAAKRKAIADFNKKKSEARQAIDEAAEESDDEYAGLGGVSDEDSDDEANEEDRNMIDEDTQIGKGDEAKLAKLHADRERESDEAAVSKLLKDITTGALRRKRGAGDDLDLSDEEDAAAQRRKAKQREFEKMRRALLKDEAIGKIAEDKKKEAFLKSIEDRDDAVESDDDFDQPESDPNGDSQSQSQSQLATDEATAVGDIQATIQSRSAPLQPTKISQLNKLSSHRPKAASSRKPATLAEIRESVSYLIEEPDSQAGVIDLGLSDSEDEPEAYVNLDRHLQQAEADENAEEDDAEDLGDFVVDDQSEDSHSQETTFKKPELPSSRERDRAPFSERRTKALNIVDRLSLLRQASSSTGGSNPTSKMAFFTSTAGSGGLNSGPSLLRRATTNSSLGSMSGRETVSATGVVTSKTERGSAKEEKEFVRKGNTTSRNAVNYQGRQNLKEEKMSARAGVMKKQQQNKKGGNGFLNGLLRGDTWG</sequence>
<protein>
    <submittedName>
        <fullName evidence="1">Uncharacterized protein</fullName>
    </submittedName>
</protein>
<evidence type="ECO:0000313" key="1">
    <source>
        <dbReference type="EMBL" id="KAJ9658610.1"/>
    </source>
</evidence>
<dbReference type="EMBL" id="JAPDRQ010000049">
    <property type="protein sequence ID" value="KAJ9658610.1"/>
    <property type="molecule type" value="Genomic_DNA"/>
</dbReference>
<accession>A0ACC3AAZ3</accession>
<evidence type="ECO:0000313" key="2">
    <source>
        <dbReference type="Proteomes" id="UP001172386"/>
    </source>
</evidence>
<dbReference type="Proteomes" id="UP001172386">
    <property type="component" value="Unassembled WGS sequence"/>
</dbReference>
<reference evidence="1" key="1">
    <citation type="submission" date="2022-10" db="EMBL/GenBank/DDBJ databases">
        <title>Culturing micro-colonial fungi from biological soil crusts in the Mojave desert and describing Neophaeococcomyces mojavensis, and introducing the new genera and species Taxawa tesnikishii.</title>
        <authorList>
            <person name="Kurbessoian T."/>
            <person name="Stajich J.E."/>
        </authorList>
    </citation>
    <scope>NUCLEOTIDE SEQUENCE</scope>
    <source>
        <strain evidence="1">JES_112</strain>
    </source>
</reference>
<comment type="caution">
    <text evidence="1">The sequence shown here is derived from an EMBL/GenBank/DDBJ whole genome shotgun (WGS) entry which is preliminary data.</text>
</comment>
<organism evidence="1 2">
    <name type="scientific">Neophaeococcomyces mojaviensis</name>
    <dbReference type="NCBI Taxonomy" id="3383035"/>
    <lineage>
        <taxon>Eukaryota</taxon>
        <taxon>Fungi</taxon>
        <taxon>Dikarya</taxon>
        <taxon>Ascomycota</taxon>
        <taxon>Pezizomycotina</taxon>
        <taxon>Eurotiomycetes</taxon>
        <taxon>Chaetothyriomycetidae</taxon>
        <taxon>Chaetothyriales</taxon>
        <taxon>Chaetothyriales incertae sedis</taxon>
        <taxon>Neophaeococcomyces</taxon>
    </lineage>
</organism>
<name>A0ACC3AAZ3_9EURO</name>
<proteinExistence type="predicted"/>
<gene>
    <name evidence="1" type="ORF">H2198_003628</name>
</gene>
<keyword evidence="2" id="KW-1185">Reference proteome</keyword>